<evidence type="ECO:0000256" key="1">
    <source>
        <dbReference type="SAM" id="MobiDB-lite"/>
    </source>
</evidence>
<name>A0A8J3JB27_9ACTN</name>
<dbReference type="InterPro" id="IPR027392">
    <property type="entry name" value="TF_Znf"/>
</dbReference>
<gene>
    <name evidence="3" type="ORF">Aru02nite_41910</name>
</gene>
<feature type="domain" description="Transcription factor zinc-finger" evidence="2">
    <location>
        <begin position="4"/>
        <end position="43"/>
    </location>
</feature>
<dbReference type="Pfam" id="PF13453">
    <property type="entry name" value="Zn_ribbon_TFIIB"/>
    <property type="match status" value="1"/>
</dbReference>
<keyword evidence="4" id="KW-1185">Reference proteome</keyword>
<dbReference type="RefSeq" id="WP_203660164.1">
    <property type="nucleotide sequence ID" value="NZ_BAAAZM010000007.1"/>
</dbReference>
<evidence type="ECO:0000313" key="4">
    <source>
        <dbReference type="Proteomes" id="UP000612808"/>
    </source>
</evidence>
<accession>A0A8J3JB27</accession>
<dbReference type="Proteomes" id="UP000612808">
    <property type="component" value="Unassembled WGS sequence"/>
</dbReference>
<protein>
    <recommendedName>
        <fullName evidence="2">Transcription factor zinc-finger domain-containing protein</fullName>
    </recommendedName>
</protein>
<proteinExistence type="predicted"/>
<feature type="compositionally biased region" description="Basic and acidic residues" evidence="1">
    <location>
        <begin position="45"/>
        <end position="91"/>
    </location>
</feature>
<dbReference type="EMBL" id="BOMB01000023">
    <property type="protein sequence ID" value="GID13302.1"/>
    <property type="molecule type" value="Genomic_DNA"/>
</dbReference>
<sequence>MELICPKCQGRMRQYERNGVTIDQCTECRGLFLDRGELERLVDAERGWHDQSQRHPDHRQQYDPRYEQRHEQPRYDDHRRYDDRHHSDYGRPKKRRSFLENLFDD</sequence>
<comment type="caution">
    <text evidence="3">The sequence shown here is derived from an EMBL/GenBank/DDBJ whole genome shotgun (WGS) entry which is preliminary data.</text>
</comment>
<dbReference type="AlphaFoldDB" id="A0A8J3JB27"/>
<evidence type="ECO:0000313" key="3">
    <source>
        <dbReference type="EMBL" id="GID13302.1"/>
    </source>
</evidence>
<organism evidence="3 4">
    <name type="scientific">Actinocatenispora rupis</name>
    <dbReference type="NCBI Taxonomy" id="519421"/>
    <lineage>
        <taxon>Bacteria</taxon>
        <taxon>Bacillati</taxon>
        <taxon>Actinomycetota</taxon>
        <taxon>Actinomycetes</taxon>
        <taxon>Micromonosporales</taxon>
        <taxon>Micromonosporaceae</taxon>
        <taxon>Actinocatenispora</taxon>
    </lineage>
</organism>
<evidence type="ECO:0000259" key="2">
    <source>
        <dbReference type="Pfam" id="PF13453"/>
    </source>
</evidence>
<feature type="region of interest" description="Disordered" evidence="1">
    <location>
        <begin position="45"/>
        <end position="105"/>
    </location>
</feature>
<reference evidence="3" key="1">
    <citation type="submission" date="2021-01" db="EMBL/GenBank/DDBJ databases">
        <title>Whole genome shotgun sequence of Actinocatenispora rupis NBRC 107355.</title>
        <authorList>
            <person name="Komaki H."/>
            <person name="Tamura T."/>
        </authorList>
    </citation>
    <scope>NUCLEOTIDE SEQUENCE</scope>
    <source>
        <strain evidence="3">NBRC 107355</strain>
    </source>
</reference>